<name>A0A0C7G9H9_PARSO</name>
<evidence type="ECO:0000313" key="1">
    <source>
        <dbReference type="EMBL" id="CEQ04257.1"/>
    </source>
</evidence>
<organism evidence="1 2">
    <name type="scientific">Paraclostridium sordellii</name>
    <name type="common">Clostridium sordellii</name>
    <dbReference type="NCBI Taxonomy" id="1505"/>
    <lineage>
        <taxon>Bacteria</taxon>
        <taxon>Bacillati</taxon>
        <taxon>Bacillota</taxon>
        <taxon>Clostridia</taxon>
        <taxon>Peptostreptococcales</taxon>
        <taxon>Peptostreptococcaceae</taxon>
        <taxon>Paraclostridium</taxon>
    </lineage>
</organism>
<gene>
    <name evidence="1" type="ORF">R28058_19901</name>
</gene>
<dbReference type="AlphaFoldDB" id="A0A0C7G9H9"/>
<dbReference type="EMBL" id="CEKZ01000003">
    <property type="protein sequence ID" value="CEQ04257.1"/>
    <property type="molecule type" value="Genomic_DNA"/>
</dbReference>
<sequence>MEVVFIYTKKEFLEYINDYLTCYKLQSSKNKYYLETINLINKIINDIHKSSNYINSCSIFFNLENSYCITHNIKADLKNAMILECKLFSKYLNNINNIDSSFSKQNLQNILNSKLESFNLYKSLYNNLFSRDSQSTTEIYFCEEFFLENNTINLIINSIKKDKNILYIDGYMINLKKVPLSSLFNFYLELRDNRGITFANKLFKNIDIGGNLGVLRSKKVLLTFLPTEYELFGSDLSNITWYYTYDFI</sequence>
<dbReference type="Proteomes" id="UP000049127">
    <property type="component" value="Unassembled WGS sequence"/>
</dbReference>
<protein>
    <submittedName>
        <fullName evidence="1">Uncharacterized protein</fullName>
    </submittedName>
</protein>
<accession>A0A0C7G9H9</accession>
<reference evidence="1 2" key="1">
    <citation type="submission" date="2015-01" db="EMBL/GenBank/DDBJ databases">
        <authorList>
            <person name="Aslett A.Martin."/>
            <person name="De Silva Nishadi"/>
        </authorList>
    </citation>
    <scope>NUCLEOTIDE SEQUENCE [LARGE SCALE GENOMIC DNA]</scope>
    <source>
        <strain evidence="1 2">R28058</strain>
    </source>
</reference>
<evidence type="ECO:0000313" key="2">
    <source>
        <dbReference type="Proteomes" id="UP000049127"/>
    </source>
</evidence>
<proteinExistence type="predicted"/>